<dbReference type="Pfam" id="PF00486">
    <property type="entry name" value="Trans_reg_C"/>
    <property type="match status" value="1"/>
</dbReference>
<dbReference type="InterPro" id="IPR036388">
    <property type="entry name" value="WH-like_DNA-bd_sf"/>
</dbReference>
<dbReference type="GO" id="GO:0005829">
    <property type="term" value="C:cytosol"/>
    <property type="evidence" value="ECO:0007669"/>
    <property type="project" value="TreeGrafter"/>
</dbReference>
<dbReference type="PROSITE" id="PS50110">
    <property type="entry name" value="RESPONSE_REGULATORY"/>
    <property type="match status" value="1"/>
</dbReference>
<evidence type="ECO:0000256" key="5">
    <source>
        <dbReference type="ARBA" id="ARBA00024867"/>
    </source>
</evidence>
<dbReference type="SUPFAM" id="SSF52172">
    <property type="entry name" value="CheY-like"/>
    <property type="match status" value="1"/>
</dbReference>
<dbReference type="GO" id="GO:0006355">
    <property type="term" value="P:regulation of DNA-templated transcription"/>
    <property type="evidence" value="ECO:0007669"/>
    <property type="project" value="InterPro"/>
</dbReference>
<evidence type="ECO:0000259" key="8">
    <source>
        <dbReference type="PROSITE" id="PS50110"/>
    </source>
</evidence>
<name>A0A1V4INQ4_9CLOT</name>
<accession>A0A1V4INQ4</accession>
<dbReference type="PANTHER" id="PTHR48111:SF73">
    <property type="entry name" value="ALKALINE PHOSPHATASE SYNTHESIS TRANSCRIPTIONAL REGULATORY PROTEIN PHOP"/>
    <property type="match status" value="1"/>
</dbReference>
<dbReference type="InterPro" id="IPR011006">
    <property type="entry name" value="CheY-like_superfamily"/>
</dbReference>
<dbReference type="Pfam" id="PF00072">
    <property type="entry name" value="Response_reg"/>
    <property type="match status" value="1"/>
</dbReference>
<dbReference type="PANTHER" id="PTHR48111">
    <property type="entry name" value="REGULATOR OF RPOS"/>
    <property type="match status" value="1"/>
</dbReference>
<dbReference type="PROSITE" id="PS51755">
    <property type="entry name" value="OMPR_PHOB"/>
    <property type="match status" value="1"/>
</dbReference>
<evidence type="ECO:0000256" key="6">
    <source>
        <dbReference type="PROSITE-ProRule" id="PRU00169"/>
    </source>
</evidence>
<evidence type="ECO:0000259" key="9">
    <source>
        <dbReference type="PROSITE" id="PS51755"/>
    </source>
</evidence>
<organism evidence="10 11">
    <name type="scientific">Clostridium oryzae</name>
    <dbReference type="NCBI Taxonomy" id="1450648"/>
    <lineage>
        <taxon>Bacteria</taxon>
        <taxon>Bacillati</taxon>
        <taxon>Bacillota</taxon>
        <taxon>Clostridia</taxon>
        <taxon>Eubacteriales</taxon>
        <taxon>Clostridiaceae</taxon>
        <taxon>Clostridium</taxon>
    </lineage>
</organism>
<feature type="DNA-binding region" description="OmpR/PhoB-type" evidence="7">
    <location>
        <begin position="126"/>
        <end position="226"/>
    </location>
</feature>
<dbReference type="Gene3D" id="1.10.10.10">
    <property type="entry name" value="Winged helix-like DNA-binding domain superfamily/Winged helix DNA-binding domain"/>
    <property type="match status" value="1"/>
</dbReference>
<dbReference type="CDD" id="cd17574">
    <property type="entry name" value="REC_OmpR"/>
    <property type="match status" value="1"/>
</dbReference>
<evidence type="ECO:0000256" key="7">
    <source>
        <dbReference type="PROSITE-ProRule" id="PRU01091"/>
    </source>
</evidence>
<protein>
    <recommendedName>
        <fullName evidence="1">Stage 0 sporulation protein A homolog</fullName>
    </recommendedName>
</protein>
<evidence type="ECO:0000313" key="10">
    <source>
        <dbReference type="EMBL" id="OPJ61430.1"/>
    </source>
</evidence>
<dbReference type="Gene3D" id="3.40.50.2300">
    <property type="match status" value="1"/>
</dbReference>
<dbReference type="CDD" id="cd00383">
    <property type="entry name" value="trans_reg_C"/>
    <property type="match status" value="1"/>
</dbReference>
<feature type="domain" description="OmpR/PhoB-type" evidence="9">
    <location>
        <begin position="126"/>
        <end position="226"/>
    </location>
</feature>
<dbReference type="STRING" id="1450648.CLORY_22960"/>
<keyword evidence="11" id="KW-1185">Reference proteome</keyword>
<proteinExistence type="predicted"/>
<evidence type="ECO:0000256" key="1">
    <source>
        <dbReference type="ARBA" id="ARBA00018672"/>
    </source>
</evidence>
<dbReference type="Proteomes" id="UP000190080">
    <property type="component" value="Unassembled WGS sequence"/>
</dbReference>
<dbReference type="EMBL" id="MZGV01000022">
    <property type="protein sequence ID" value="OPJ61430.1"/>
    <property type="molecule type" value="Genomic_DNA"/>
</dbReference>
<gene>
    <name evidence="10" type="primary">sphR_1</name>
    <name evidence="10" type="ORF">CLORY_22960</name>
</gene>
<dbReference type="SMART" id="SM00448">
    <property type="entry name" value="REC"/>
    <property type="match status" value="1"/>
</dbReference>
<keyword evidence="4" id="KW-0804">Transcription</keyword>
<sequence length="231" mass="27080">MIKNILLLEDEQSVNRGITFTLNKEGYQVFSCFNIRQAEEVFRDNYIQLMICDITLQDGNSLDWIRCIRKKSKTVHVICLTALDQEMDQVMGYEAGADDYITKPFSLAVLSLKVQAYFKKLNKENVNFIKSESIKFSLMDMKVYIEDKVVSLTKNEWRMLQIFMEHPKQILSKKQLLEKLFDIDGNFVDENTVAVNVRRLREKIEKNPATPEIIKNIRGIGYVWDKECMKE</sequence>
<dbReference type="AlphaFoldDB" id="A0A1V4INQ4"/>
<dbReference type="SMART" id="SM00862">
    <property type="entry name" value="Trans_reg_C"/>
    <property type="match status" value="1"/>
</dbReference>
<feature type="modified residue" description="4-aspartylphosphate" evidence="6">
    <location>
        <position position="53"/>
    </location>
</feature>
<keyword evidence="3 7" id="KW-0238">DNA-binding</keyword>
<dbReference type="InterPro" id="IPR001789">
    <property type="entry name" value="Sig_transdc_resp-reg_receiver"/>
</dbReference>
<dbReference type="Gene3D" id="6.10.250.690">
    <property type="match status" value="1"/>
</dbReference>
<dbReference type="GO" id="GO:0032993">
    <property type="term" value="C:protein-DNA complex"/>
    <property type="evidence" value="ECO:0007669"/>
    <property type="project" value="TreeGrafter"/>
</dbReference>
<evidence type="ECO:0000256" key="2">
    <source>
        <dbReference type="ARBA" id="ARBA00023015"/>
    </source>
</evidence>
<dbReference type="InterPro" id="IPR039420">
    <property type="entry name" value="WalR-like"/>
</dbReference>
<keyword evidence="6" id="KW-0597">Phosphoprotein</keyword>
<keyword evidence="2" id="KW-0805">Transcription regulation</keyword>
<feature type="domain" description="Response regulatory" evidence="8">
    <location>
        <begin position="4"/>
        <end position="118"/>
    </location>
</feature>
<dbReference type="GO" id="GO:0000156">
    <property type="term" value="F:phosphorelay response regulator activity"/>
    <property type="evidence" value="ECO:0007669"/>
    <property type="project" value="TreeGrafter"/>
</dbReference>
<dbReference type="InterPro" id="IPR001867">
    <property type="entry name" value="OmpR/PhoB-type_DNA-bd"/>
</dbReference>
<evidence type="ECO:0000256" key="4">
    <source>
        <dbReference type="ARBA" id="ARBA00023163"/>
    </source>
</evidence>
<evidence type="ECO:0000313" key="11">
    <source>
        <dbReference type="Proteomes" id="UP000190080"/>
    </source>
</evidence>
<reference evidence="10 11" key="1">
    <citation type="submission" date="2017-03" db="EMBL/GenBank/DDBJ databases">
        <title>Genome sequence of Clostridium oryzae DSM 28571.</title>
        <authorList>
            <person name="Poehlein A."/>
            <person name="Daniel R."/>
        </authorList>
    </citation>
    <scope>NUCLEOTIDE SEQUENCE [LARGE SCALE GENOMIC DNA]</scope>
    <source>
        <strain evidence="10 11">DSM 28571</strain>
    </source>
</reference>
<comment type="caution">
    <text evidence="10">The sequence shown here is derived from an EMBL/GenBank/DDBJ whole genome shotgun (WGS) entry which is preliminary data.</text>
</comment>
<evidence type="ECO:0000256" key="3">
    <source>
        <dbReference type="ARBA" id="ARBA00023125"/>
    </source>
</evidence>
<dbReference type="GO" id="GO:0000976">
    <property type="term" value="F:transcription cis-regulatory region binding"/>
    <property type="evidence" value="ECO:0007669"/>
    <property type="project" value="TreeGrafter"/>
</dbReference>
<comment type="function">
    <text evidence="5">May play the central regulatory role in sporulation. It may be an element of the effector pathway responsible for the activation of sporulation genes in response to nutritional stress. Spo0A may act in concert with spo0H (a sigma factor) to control the expression of some genes that are critical to the sporulation process.</text>
</comment>